<evidence type="ECO:0000256" key="1">
    <source>
        <dbReference type="SAM" id="SignalP"/>
    </source>
</evidence>
<organism evidence="2 3">
    <name type="scientific">Sphingomonas gellani</name>
    <dbReference type="NCBI Taxonomy" id="1166340"/>
    <lineage>
        <taxon>Bacteria</taxon>
        <taxon>Pseudomonadati</taxon>
        <taxon>Pseudomonadota</taxon>
        <taxon>Alphaproteobacteria</taxon>
        <taxon>Sphingomonadales</taxon>
        <taxon>Sphingomonadaceae</taxon>
        <taxon>Sphingomonas</taxon>
    </lineage>
</organism>
<dbReference type="Proteomes" id="UP000199206">
    <property type="component" value="Unassembled WGS sequence"/>
</dbReference>
<dbReference type="EMBL" id="FOCF01000002">
    <property type="protein sequence ID" value="SEM76913.1"/>
    <property type="molecule type" value="Genomic_DNA"/>
</dbReference>
<keyword evidence="1" id="KW-0732">Signal</keyword>
<dbReference type="AlphaFoldDB" id="A0A1H8B2D1"/>
<sequence>MIRLHRCCIALLMASAPVAASAASPIELTARVLVEQRQAAADGTTRIVLVPPARVTPGDAIVYTLIYRNTGSQPVPDLVVASPVPGNLLYAGPAEKAAVPEVSVDGKAFAPLAQLRVDGRPAIAADVRALRWRIAAPLTGGAAGQVAFRAIVK</sequence>
<keyword evidence="3" id="KW-1185">Reference proteome</keyword>
<proteinExistence type="predicted"/>
<feature type="chain" id="PRO_5011548209" evidence="1">
    <location>
        <begin position="23"/>
        <end position="153"/>
    </location>
</feature>
<reference evidence="3" key="1">
    <citation type="submission" date="2016-10" db="EMBL/GenBank/DDBJ databases">
        <authorList>
            <person name="Varghese N."/>
            <person name="Submissions S."/>
        </authorList>
    </citation>
    <scope>NUCLEOTIDE SEQUENCE [LARGE SCALE GENOMIC DNA]</scope>
    <source>
        <strain evidence="3">S6-262</strain>
    </source>
</reference>
<name>A0A1H8B2D1_9SPHN</name>
<feature type="signal peptide" evidence="1">
    <location>
        <begin position="1"/>
        <end position="22"/>
    </location>
</feature>
<gene>
    <name evidence="2" type="ORF">SAMN05192583_1166</name>
</gene>
<protein>
    <submittedName>
        <fullName evidence="2">Conserved repeat domain-containing protein</fullName>
    </submittedName>
</protein>
<evidence type="ECO:0000313" key="2">
    <source>
        <dbReference type="EMBL" id="SEM76913.1"/>
    </source>
</evidence>
<accession>A0A1H8B2D1</accession>
<dbReference type="STRING" id="1166340.SAMN05192583_1166"/>
<evidence type="ECO:0000313" key="3">
    <source>
        <dbReference type="Proteomes" id="UP000199206"/>
    </source>
</evidence>